<reference evidence="1 2" key="1">
    <citation type="submission" date="2018-06" db="EMBL/GenBank/DDBJ databases">
        <title>Comparative genomics reveals the genomic features of Rhizophagus irregularis, R. cerebriforme, R. diaphanum and Gigaspora rosea, and their symbiotic lifestyle signature.</title>
        <authorList>
            <person name="Morin E."/>
            <person name="San Clemente H."/>
            <person name="Chen E.C.H."/>
            <person name="De La Providencia I."/>
            <person name="Hainaut M."/>
            <person name="Kuo A."/>
            <person name="Kohler A."/>
            <person name="Murat C."/>
            <person name="Tang N."/>
            <person name="Roy S."/>
            <person name="Loubradou J."/>
            <person name="Henrissat B."/>
            <person name="Grigoriev I.V."/>
            <person name="Corradi N."/>
            <person name="Roux C."/>
            <person name="Martin F.M."/>
        </authorList>
    </citation>
    <scope>NUCLEOTIDE SEQUENCE [LARGE SCALE GENOMIC DNA]</scope>
    <source>
        <strain evidence="1 2">DAOM 227022</strain>
    </source>
</reference>
<organism evidence="1 2">
    <name type="scientific">Glomus cerebriforme</name>
    <dbReference type="NCBI Taxonomy" id="658196"/>
    <lineage>
        <taxon>Eukaryota</taxon>
        <taxon>Fungi</taxon>
        <taxon>Fungi incertae sedis</taxon>
        <taxon>Mucoromycota</taxon>
        <taxon>Glomeromycotina</taxon>
        <taxon>Glomeromycetes</taxon>
        <taxon>Glomerales</taxon>
        <taxon>Glomeraceae</taxon>
        <taxon>Glomus</taxon>
    </lineage>
</organism>
<evidence type="ECO:0000313" key="2">
    <source>
        <dbReference type="Proteomes" id="UP000265703"/>
    </source>
</evidence>
<protein>
    <submittedName>
        <fullName evidence="1">Uncharacterized protein</fullName>
    </submittedName>
</protein>
<evidence type="ECO:0000313" key="1">
    <source>
        <dbReference type="EMBL" id="RIA91409.1"/>
    </source>
</evidence>
<dbReference type="Proteomes" id="UP000265703">
    <property type="component" value="Unassembled WGS sequence"/>
</dbReference>
<sequence>MASSIRCEVFKLRYDENERFQTLVHDLLFFACEMPPSHPRQALLPIMTSHR</sequence>
<dbReference type="AlphaFoldDB" id="A0A397T243"/>
<accession>A0A397T243</accession>
<name>A0A397T243_9GLOM</name>
<gene>
    <name evidence="1" type="ORF">C1645_767576</name>
</gene>
<comment type="caution">
    <text evidence="1">The sequence shown here is derived from an EMBL/GenBank/DDBJ whole genome shotgun (WGS) entry which is preliminary data.</text>
</comment>
<proteinExistence type="predicted"/>
<keyword evidence="2" id="KW-1185">Reference proteome</keyword>
<dbReference type="EMBL" id="QKYT01000153">
    <property type="protein sequence ID" value="RIA91409.1"/>
    <property type="molecule type" value="Genomic_DNA"/>
</dbReference>